<evidence type="ECO:0000256" key="5">
    <source>
        <dbReference type="ARBA" id="ARBA00022723"/>
    </source>
</evidence>
<dbReference type="NCBIfam" id="TIGR00494">
    <property type="entry name" value="crcB"/>
    <property type="match status" value="1"/>
</dbReference>
<feature type="transmembrane region" description="Helical" evidence="14">
    <location>
        <begin position="32"/>
        <end position="53"/>
    </location>
</feature>
<evidence type="ECO:0000256" key="3">
    <source>
        <dbReference type="ARBA" id="ARBA00022475"/>
    </source>
</evidence>
<evidence type="ECO:0000313" key="15">
    <source>
        <dbReference type="EMBL" id="PHJ38997.1"/>
    </source>
</evidence>
<dbReference type="Pfam" id="PF02537">
    <property type="entry name" value="CRCB"/>
    <property type="match status" value="1"/>
</dbReference>
<comment type="catalytic activity">
    <reaction evidence="12">
        <text>fluoride(in) = fluoride(out)</text>
        <dbReference type="Rhea" id="RHEA:76159"/>
        <dbReference type="ChEBI" id="CHEBI:17051"/>
    </reaction>
    <physiologicalReaction direction="left-to-right" evidence="12">
        <dbReference type="Rhea" id="RHEA:76160"/>
    </physiologicalReaction>
</comment>
<dbReference type="Proteomes" id="UP000222564">
    <property type="component" value="Unassembled WGS sequence"/>
</dbReference>
<keyword evidence="7 14" id="KW-0915">Sodium</keyword>
<name>A0A2C6M9K2_9FIRM</name>
<comment type="caution">
    <text evidence="15">The sequence shown here is derived from an EMBL/GenBank/DDBJ whole genome shotgun (WGS) entry which is preliminary data.</text>
</comment>
<evidence type="ECO:0000256" key="8">
    <source>
        <dbReference type="ARBA" id="ARBA00023065"/>
    </source>
</evidence>
<evidence type="ECO:0000313" key="16">
    <source>
        <dbReference type="Proteomes" id="UP000222564"/>
    </source>
</evidence>
<keyword evidence="2 14" id="KW-0813">Transport</keyword>
<keyword evidence="4 14" id="KW-0812">Transmembrane</keyword>
<evidence type="ECO:0000256" key="7">
    <source>
        <dbReference type="ARBA" id="ARBA00023053"/>
    </source>
</evidence>
<comment type="activity regulation">
    <text evidence="14">Na(+) is not transported, but it plays an essential structural role and its presence is essential for fluoride channel function.</text>
</comment>
<dbReference type="AlphaFoldDB" id="A0A2C6M9K2"/>
<keyword evidence="16" id="KW-1185">Reference proteome</keyword>
<proteinExistence type="inferred from homology"/>
<gene>
    <name evidence="14" type="primary">fluC</name>
    <name evidence="14" type="synonym">crcB</name>
    <name evidence="15" type="ORF">P378_05620</name>
</gene>
<dbReference type="PANTHER" id="PTHR28259:SF16">
    <property type="entry name" value="FLUORIDE-SPECIFIC ION CHANNEL FLUC 2"/>
    <property type="match status" value="1"/>
</dbReference>
<dbReference type="RefSeq" id="WP_099082473.1">
    <property type="nucleotide sequence ID" value="NZ_AWQQ01000037.1"/>
</dbReference>
<dbReference type="HAMAP" id="MF_00454">
    <property type="entry name" value="FluC"/>
    <property type="match status" value="1"/>
</dbReference>
<keyword evidence="9 14" id="KW-0472">Membrane</keyword>
<feature type="binding site" evidence="14">
    <location>
        <position position="74"/>
    </location>
    <ligand>
        <name>Na(+)</name>
        <dbReference type="ChEBI" id="CHEBI:29101"/>
        <note>structural</note>
    </ligand>
</feature>
<organism evidence="15 16">
    <name type="scientific">Desulforamulus profundi</name>
    <dbReference type="NCBI Taxonomy" id="1383067"/>
    <lineage>
        <taxon>Bacteria</taxon>
        <taxon>Bacillati</taxon>
        <taxon>Bacillota</taxon>
        <taxon>Clostridia</taxon>
        <taxon>Eubacteriales</taxon>
        <taxon>Peptococcaceae</taxon>
        <taxon>Desulforamulus</taxon>
    </lineage>
</organism>
<evidence type="ECO:0000256" key="2">
    <source>
        <dbReference type="ARBA" id="ARBA00022448"/>
    </source>
</evidence>
<evidence type="ECO:0000256" key="9">
    <source>
        <dbReference type="ARBA" id="ARBA00023136"/>
    </source>
</evidence>
<evidence type="ECO:0000256" key="14">
    <source>
        <dbReference type="HAMAP-Rule" id="MF_00454"/>
    </source>
</evidence>
<evidence type="ECO:0000256" key="12">
    <source>
        <dbReference type="ARBA" id="ARBA00035585"/>
    </source>
</evidence>
<evidence type="ECO:0000256" key="4">
    <source>
        <dbReference type="ARBA" id="ARBA00022692"/>
    </source>
</evidence>
<keyword evidence="10 14" id="KW-0407">Ion channel</keyword>
<keyword evidence="8 14" id="KW-0406">Ion transport</keyword>
<evidence type="ECO:0000256" key="13">
    <source>
        <dbReference type="ARBA" id="ARBA00049940"/>
    </source>
</evidence>
<evidence type="ECO:0000256" key="10">
    <source>
        <dbReference type="ARBA" id="ARBA00023303"/>
    </source>
</evidence>
<protein>
    <recommendedName>
        <fullName evidence="14">Fluoride-specific ion channel FluC</fullName>
    </recommendedName>
</protein>
<comment type="function">
    <text evidence="13 14">Fluoride-specific ion channel. Important for reducing fluoride concentration in the cell, thus reducing its toxicity.</text>
</comment>
<accession>A0A2C6M9K2</accession>
<feature type="binding site" evidence="14">
    <location>
        <position position="71"/>
    </location>
    <ligand>
        <name>Na(+)</name>
        <dbReference type="ChEBI" id="CHEBI:29101"/>
        <note>structural</note>
    </ligand>
</feature>
<dbReference type="InterPro" id="IPR003691">
    <property type="entry name" value="FluC"/>
</dbReference>
<sequence>MNTLLLVAAGGFLGAICRFTLGNFVQSKHRTAFPFGTFVTNLTGSFLLGILSAQNKVHPLVFFFFGTGFMGSYTTFSTFELESNELVRKNKILLCLIYLLSSAVLGVLFAYLGYRVGKVL</sequence>
<keyword evidence="5 14" id="KW-0479">Metal-binding</keyword>
<evidence type="ECO:0000256" key="11">
    <source>
        <dbReference type="ARBA" id="ARBA00035120"/>
    </source>
</evidence>
<feature type="transmembrane region" description="Helical" evidence="14">
    <location>
        <begin position="60"/>
        <end position="79"/>
    </location>
</feature>
<evidence type="ECO:0000256" key="1">
    <source>
        <dbReference type="ARBA" id="ARBA00004651"/>
    </source>
</evidence>
<evidence type="ECO:0000256" key="6">
    <source>
        <dbReference type="ARBA" id="ARBA00022989"/>
    </source>
</evidence>
<dbReference type="GO" id="GO:0005886">
    <property type="term" value="C:plasma membrane"/>
    <property type="evidence" value="ECO:0007669"/>
    <property type="project" value="UniProtKB-SubCell"/>
</dbReference>
<feature type="transmembrane region" description="Helical" evidence="14">
    <location>
        <begin position="91"/>
        <end position="114"/>
    </location>
</feature>
<comment type="subcellular location">
    <subcellularLocation>
        <location evidence="1 14">Cell membrane</location>
        <topology evidence="1 14">Multi-pass membrane protein</topology>
    </subcellularLocation>
</comment>
<dbReference type="OrthoDB" id="9815830at2"/>
<comment type="similarity">
    <text evidence="11 14">Belongs to the fluoride channel Fluc/FEX (TC 1.A.43) family.</text>
</comment>
<keyword evidence="6 14" id="KW-1133">Transmembrane helix</keyword>
<reference evidence="15 16" key="1">
    <citation type="submission" date="2013-09" db="EMBL/GenBank/DDBJ databases">
        <title>Biodegradation of hydrocarbons in the deep terrestrial subsurface : characterization of a microbial consortium composed of two Desulfotomaculum species originating from a deep geological formation.</title>
        <authorList>
            <person name="Aullo T."/>
            <person name="Berlendis S."/>
            <person name="Lascourreges J.-F."/>
            <person name="Dessort D."/>
            <person name="Saint-Laurent S."/>
            <person name="Schraauwers B."/>
            <person name="Mas J."/>
            <person name="Magot M."/>
            <person name="Ranchou-Peyruse A."/>
        </authorList>
    </citation>
    <scope>NUCLEOTIDE SEQUENCE [LARGE SCALE GENOMIC DNA]</scope>
    <source>
        <strain evidence="15 16">Bs107</strain>
    </source>
</reference>
<dbReference type="PANTHER" id="PTHR28259">
    <property type="entry name" value="FLUORIDE EXPORT PROTEIN 1-RELATED"/>
    <property type="match status" value="1"/>
</dbReference>
<dbReference type="GO" id="GO:0062054">
    <property type="term" value="F:fluoride channel activity"/>
    <property type="evidence" value="ECO:0007669"/>
    <property type="project" value="UniProtKB-UniRule"/>
</dbReference>
<keyword evidence="3 14" id="KW-1003">Cell membrane</keyword>
<dbReference type="GO" id="GO:0046872">
    <property type="term" value="F:metal ion binding"/>
    <property type="evidence" value="ECO:0007669"/>
    <property type="project" value="UniProtKB-KW"/>
</dbReference>
<dbReference type="EMBL" id="AWQQ01000037">
    <property type="protein sequence ID" value="PHJ38997.1"/>
    <property type="molecule type" value="Genomic_DNA"/>
</dbReference>
<dbReference type="GO" id="GO:0140114">
    <property type="term" value="P:cellular detoxification of fluoride"/>
    <property type="evidence" value="ECO:0007669"/>
    <property type="project" value="UniProtKB-UniRule"/>
</dbReference>